<feature type="domain" description="Helicase C-terminal" evidence="6">
    <location>
        <begin position="271"/>
        <end position="450"/>
    </location>
</feature>
<dbReference type="SMART" id="SM00487">
    <property type="entry name" value="DEXDc"/>
    <property type="match status" value="1"/>
</dbReference>
<organism evidence="7 8">
    <name type="scientific">Trueperella bonasi</name>
    <dbReference type="NCBI Taxonomy" id="312286"/>
    <lineage>
        <taxon>Bacteria</taxon>
        <taxon>Bacillati</taxon>
        <taxon>Actinomycetota</taxon>
        <taxon>Actinomycetes</taxon>
        <taxon>Actinomycetales</taxon>
        <taxon>Actinomycetaceae</taxon>
        <taxon>Trueperella</taxon>
    </lineage>
</organism>
<dbReference type="InterPro" id="IPR014001">
    <property type="entry name" value="Helicase_ATP-bd"/>
</dbReference>
<protein>
    <submittedName>
        <fullName evidence="7">ATP-dependent RNA helicase HelY</fullName>
        <ecNumber evidence="7">3.6.4.-</ecNumber>
    </submittedName>
</protein>
<proteinExistence type="predicted"/>
<name>A0ABT9NDJ2_9ACTO</name>
<dbReference type="PROSITE" id="PS51192">
    <property type="entry name" value="HELICASE_ATP_BIND_1"/>
    <property type="match status" value="1"/>
</dbReference>
<dbReference type="Proteomes" id="UP001243212">
    <property type="component" value="Unassembled WGS sequence"/>
</dbReference>
<evidence type="ECO:0000256" key="1">
    <source>
        <dbReference type="ARBA" id="ARBA00022741"/>
    </source>
</evidence>
<dbReference type="EMBL" id="JAUSQX010000001">
    <property type="protein sequence ID" value="MDP9805463.1"/>
    <property type="molecule type" value="Genomic_DNA"/>
</dbReference>
<dbReference type="SUPFAM" id="SSF52540">
    <property type="entry name" value="P-loop containing nucleoside triphosphate hydrolases"/>
    <property type="match status" value="1"/>
</dbReference>
<dbReference type="PANTHER" id="PTHR12131">
    <property type="entry name" value="ATP-DEPENDENT RNA AND DNA HELICASE"/>
    <property type="match status" value="1"/>
</dbReference>
<keyword evidence="8" id="KW-1185">Reference proteome</keyword>
<reference evidence="7 8" key="1">
    <citation type="submission" date="2023-07" db="EMBL/GenBank/DDBJ databases">
        <title>Sequencing the genomes of 1000 actinobacteria strains.</title>
        <authorList>
            <person name="Klenk H.-P."/>
        </authorList>
    </citation>
    <scope>NUCLEOTIDE SEQUENCE [LARGE SCALE GENOMIC DNA]</scope>
    <source>
        <strain evidence="7 8">DSM 17163</strain>
    </source>
</reference>
<dbReference type="InterPro" id="IPR011545">
    <property type="entry name" value="DEAD/DEAH_box_helicase_dom"/>
</dbReference>
<keyword evidence="2 7" id="KW-0378">Hydrolase</keyword>
<dbReference type="EC" id="3.6.4.-" evidence="7"/>
<evidence type="ECO:0000259" key="6">
    <source>
        <dbReference type="PROSITE" id="PS51194"/>
    </source>
</evidence>
<evidence type="ECO:0000259" key="5">
    <source>
        <dbReference type="PROSITE" id="PS51192"/>
    </source>
</evidence>
<keyword evidence="1" id="KW-0547">Nucleotide-binding</keyword>
<dbReference type="InterPro" id="IPR027417">
    <property type="entry name" value="P-loop_NTPase"/>
</dbReference>
<dbReference type="Pfam" id="PF00270">
    <property type="entry name" value="DEAD"/>
    <property type="match status" value="1"/>
</dbReference>
<evidence type="ECO:0000256" key="2">
    <source>
        <dbReference type="ARBA" id="ARBA00022801"/>
    </source>
</evidence>
<dbReference type="InterPro" id="IPR012961">
    <property type="entry name" value="Ski2/MTR4_C"/>
</dbReference>
<keyword evidence="3 7" id="KW-0347">Helicase</keyword>
<evidence type="ECO:0000313" key="8">
    <source>
        <dbReference type="Proteomes" id="UP001243212"/>
    </source>
</evidence>
<evidence type="ECO:0000256" key="4">
    <source>
        <dbReference type="ARBA" id="ARBA00022840"/>
    </source>
</evidence>
<dbReference type="SMART" id="SM00490">
    <property type="entry name" value="HELICc"/>
    <property type="match status" value="1"/>
</dbReference>
<dbReference type="InterPro" id="IPR050699">
    <property type="entry name" value="RNA-DNA_Helicase"/>
</dbReference>
<evidence type="ECO:0000256" key="3">
    <source>
        <dbReference type="ARBA" id="ARBA00022806"/>
    </source>
</evidence>
<gene>
    <name evidence="7" type="ORF">J2S70_000045</name>
</gene>
<dbReference type="PANTHER" id="PTHR12131:SF1">
    <property type="entry name" value="ATP-DEPENDENT RNA HELICASE SUPV3L1, MITOCHONDRIAL-RELATED"/>
    <property type="match status" value="1"/>
</dbReference>
<dbReference type="InterPro" id="IPR001650">
    <property type="entry name" value="Helicase_C-like"/>
</dbReference>
<dbReference type="GO" id="GO:0004386">
    <property type="term" value="F:helicase activity"/>
    <property type="evidence" value="ECO:0007669"/>
    <property type="project" value="UniProtKB-KW"/>
</dbReference>
<dbReference type="SMART" id="SM01142">
    <property type="entry name" value="DSHCT"/>
    <property type="match status" value="1"/>
</dbReference>
<evidence type="ECO:0000313" key="7">
    <source>
        <dbReference type="EMBL" id="MDP9805463.1"/>
    </source>
</evidence>
<dbReference type="Gene3D" id="3.40.50.300">
    <property type="entry name" value="P-loop containing nucleotide triphosphate hydrolases"/>
    <property type="match status" value="2"/>
</dbReference>
<dbReference type="RefSeq" id="WP_307681747.1">
    <property type="nucleotide sequence ID" value="NZ_JAUSQX010000001.1"/>
</dbReference>
<dbReference type="CDD" id="cd18795">
    <property type="entry name" value="SF2_C_Ski2"/>
    <property type="match status" value="1"/>
</dbReference>
<sequence>MDLVAKNFIDSYSARGIYLDDFQLEAIDALGGDKDVLVLAPTGAGKTVVAEYAVELALARLSRCIYTAPIKALTNQKYRDLADRLGADNVGLLTGDQTINRDAPILVVTTEVLRNMLFQHDQMLADVGYVVLDEVHYLADEFRGPVWEEVILQLPAHTRLVSLSATISNAEEFSGWLRSVRGPTTVVATSVRPVPLKQHVAVSRKLVPLFDDQGEISRRLLRADEKLAERKDLGGFRRRRGTAVARRKRVLQQLQERDLLPAIHFIFSRKGCDRAVGDLLDGGLFLTTKEEAKIIRHRLNALRDDLTVEDQRAVRFNFWAKAMTRGFSAHHAGMFPALKELAEDLMEDGLLKLVYATGTLALGIDMPVRTVILEDLKKWNGADFVELTATEYTQLIGRAGRRGKDTVGHAVVLHTDDLDVNRLADLGSGRVEPLESAFFPSYNTVVNLLAIHTYEDARAIMGTSFAQYQRNADLGEVSGRITRIQSRMGAMESELRNECLLGDLVEYLHIRRGADRATKSERRRAKAEYRQRIQDSWESAQTGHLYAYAREGELEYGVALSVGRKLRLVDVYGDMIWLTEDELSSELRDLGAIQLPFGLSPKKAEVREQIAQSIYAEISEREELGQDRDLTGSWDRFALRSNPELEAHPVHHCPELAEHIDSAAQYIALQASRHELEDLAESFDDSVAKEFDATAAVLSRLGYLQPGPSGRTHSGEVKLAAGAHILRRIHNEADLLIVQSLTERQLNELTPAEFAGICSAFLCDRRLGTNLPSQPKLRAAWSAINRNLDFLLRIEADHGIVRTAQPYPGGIDAFTQWAAGANLEIVLADGELVVGDFISANRRLIDLLGQMIDTAAAENLVETAFQAREFVRRWEWL</sequence>
<dbReference type="Pfam" id="PF08148">
    <property type="entry name" value="DSHCT"/>
    <property type="match status" value="1"/>
</dbReference>
<keyword evidence="4" id="KW-0067">ATP-binding</keyword>
<dbReference type="Gene3D" id="1.10.3380.30">
    <property type="match status" value="1"/>
</dbReference>
<dbReference type="GO" id="GO:0016787">
    <property type="term" value="F:hydrolase activity"/>
    <property type="evidence" value="ECO:0007669"/>
    <property type="project" value="UniProtKB-KW"/>
</dbReference>
<accession>A0ABT9NDJ2</accession>
<dbReference type="Pfam" id="PF00271">
    <property type="entry name" value="Helicase_C"/>
    <property type="match status" value="1"/>
</dbReference>
<dbReference type="PROSITE" id="PS51194">
    <property type="entry name" value="HELICASE_CTER"/>
    <property type="match status" value="1"/>
</dbReference>
<feature type="domain" description="Helicase ATP-binding" evidence="5">
    <location>
        <begin position="27"/>
        <end position="185"/>
    </location>
</feature>
<comment type="caution">
    <text evidence="7">The sequence shown here is derived from an EMBL/GenBank/DDBJ whole genome shotgun (WGS) entry which is preliminary data.</text>
</comment>